<proteinExistence type="predicted"/>
<feature type="region of interest" description="Disordered" evidence="1">
    <location>
        <begin position="52"/>
        <end position="119"/>
    </location>
</feature>
<feature type="region of interest" description="Disordered" evidence="1">
    <location>
        <begin position="1"/>
        <end position="40"/>
    </location>
</feature>
<dbReference type="EMBL" id="AVOT02007537">
    <property type="protein sequence ID" value="MBW0484129.1"/>
    <property type="molecule type" value="Genomic_DNA"/>
</dbReference>
<protein>
    <submittedName>
        <fullName evidence="2">Uncharacterized protein</fullName>
    </submittedName>
</protein>
<evidence type="ECO:0000256" key="1">
    <source>
        <dbReference type="SAM" id="MobiDB-lite"/>
    </source>
</evidence>
<keyword evidence="3" id="KW-1185">Reference proteome</keyword>
<accession>A0A9Q3CHH0</accession>
<comment type="caution">
    <text evidence="2">The sequence shown here is derived from an EMBL/GenBank/DDBJ whole genome shotgun (WGS) entry which is preliminary data.</text>
</comment>
<dbReference type="AlphaFoldDB" id="A0A9Q3CHH0"/>
<name>A0A9Q3CHH0_9BASI</name>
<sequence length="165" mass="19122">MKEESTSSKKILTLAEELEKEKSEIEESGEEESSEKDFSYFKKDEEFLQKVMEIEAKRHGKKAKQTQPSPEATTEDDIIERILRPQPPSPTPNQKSFSKSTPGNLKRSGRRARRVKITTPDLSPERVAIPSRRIVKIKAEYYNLDFDDSYVEDFIKRSERRAAIE</sequence>
<dbReference type="Proteomes" id="UP000765509">
    <property type="component" value="Unassembled WGS sequence"/>
</dbReference>
<feature type="compositionally biased region" description="Polar residues" evidence="1">
    <location>
        <begin position="92"/>
        <end position="103"/>
    </location>
</feature>
<reference evidence="2" key="1">
    <citation type="submission" date="2021-03" db="EMBL/GenBank/DDBJ databases">
        <title>Draft genome sequence of rust myrtle Austropuccinia psidii MF-1, a brazilian biotype.</title>
        <authorList>
            <person name="Quecine M.C."/>
            <person name="Pachon D.M.R."/>
            <person name="Bonatelli M.L."/>
            <person name="Correr F.H."/>
            <person name="Franceschini L.M."/>
            <person name="Leite T.F."/>
            <person name="Margarido G.R.A."/>
            <person name="Almeida C.A."/>
            <person name="Ferrarezi J.A."/>
            <person name="Labate C.A."/>
        </authorList>
    </citation>
    <scope>NUCLEOTIDE SEQUENCE</scope>
    <source>
        <strain evidence="2">MF-1</strain>
    </source>
</reference>
<organism evidence="2 3">
    <name type="scientific">Austropuccinia psidii MF-1</name>
    <dbReference type="NCBI Taxonomy" id="1389203"/>
    <lineage>
        <taxon>Eukaryota</taxon>
        <taxon>Fungi</taxon>
        <taxon>Dikarya</taxon>
        <taxon>Basidiomycota</taxon>
        <taxon>Pucciniomycotina</taxon>
        <taxon>Pucciniomycetes</taxon>
        <taxon>Pucciniales</taxon>
        <taxon>Sphaerophragmiaceae</taxon>
        <taxon>Austropuccinia</taxon>
    </lineage>
</organism>
<evidence type="ECO:0000313" key="2">
    <source>
        <dbReference type="EMBL" id="MBW0484129.1"/>
    </source>
</evidence>
<evidence type="ECO:0000313" key="3">
    <source>
        <dbReference type="Proteomes" id="UP000765509"/>
    </source>
</evidence>
<feature type="compositionally biased region" description="Basic residues" evidence="1">
    <location>
        <begin position="107"/>
        <end position="116"/>
    </location>
</feature>
<gene>
    <name evidence="2" type="ORF">O181_023844</name>
</gene>